<gene>
    <name evidence="1" type="ORF">pv_214</name>
</gene>
<evidence type="ECO:0000313" key="2">
    <source>
        <dbReference type="Proteomes" id="UP000202176"/>
    </source>
</evidence>
<keyword evidence="2" id="KW-1185">Reference proteome</keyword>
<evidence type="ECO:0000313" key="1">
    <source>
        <dbReference type="EMBL" id="AHH01781.1"/>
    </source>
</evidence>
<dbReference type="EMBL" id="KF740664">
    <property type="protein sequence ID" value="AHH01781.1"/>
    <property type="molecule type" value="Genomic_DNA"/>
</dbReference>
<protein>
    <submittedName>
        <fullName evidence="1">Uncharacterized protein</fullName>
    </submittedName>
</protein>
<proteinExistence type="predicted"/>
<dbReference type="GeneID" id="18266242"/>
<dbReference type="KEGG" id="vg:18266242"/>
<dbReference type="Proteomes" id="UP000202176">
    <property type="component" value="Segment"/>
</dbReference>
<sequence length="143" mass="16395">MQGLVRVFDDLGCSSSREDNSLCSNIPAIEYHYAGGSDNLVPFSCDDEQKLVSCFESLLGYFSSPSKEDFEIAILVKQQQNIQQVNERKIRFLSTLQDTPSGWERRMVWVRKGTECFFYQDCCSAFLMTQQEIYVVDGRFIIG</sequence>
<reference evidence="1 2" key="1">
    <citation type="journal article" date="2014" name="Proc. Natl. Acad. Sci. U.S.A.">
        <title>Thirty-thousand-year-old distant relative of giant icosahedral DNA viruses with a pandoravirus morphology.</title>
        <authorList>
            <person name="Legendre M."/>
            <person name="Bartoli J."/>
            <person name="Shmakova L."/>
            <person name="Jeudy S."/>
            <person name="Labadie K."/>
            <person name="Adrait A."/>
            <person name="Lescot M."/>
            <person name="Poirot O."/>
            <person name="Bertaux L."/>
            <person name="Bruley C."/>
            <person name="Coute Y."/>
            <person name="Rivkina E."/>
            <person name="Abergel C."/>
            <person name="Claverie J.M."/>
        </authorList>
    </citation>
    <scope>NUCLEOTIDE SEQUENCE [LARGE SCALE GENOMIC DNA]</scope>
    <source>
        <strain evidence="1">P1084-T</strain>
    </source>
</reference>
<accession>W5S4Y5</accession>
<name>W5S4Y5_9VIRU</name>
<organism evidence="1 2">
    <name type="scientific">Pithovirus sibericum</name>
    <dbReference type="NCBI Taxonomy" id="1450746"/>
    <lineage>
        <taxon>Viruses</taxon>
        <taxon>Pithoviruses</taxon>
        <taxon>Orthopithovirinae</taxon>
        <taxon>Alphapithovirus</taxon>
        <taxon>Alphapithovirus sibericum</taxon>
    </lineage>
</organism>
<dbReference type="RefSeq" id="YP_009001116.1">
    <property type="nucleotide sequence ID" value="NC_023423.1"/>
</dbReference>